<feature type="signal peptide" evidence="1">
    <location>
        <begin position="1"/>
        <end position="24"/>
    </location>
</feature>
<sequence length="162" mass="18032">MRFKHSLWALLTTLTLNVPVSAHAMECSSDDHILQATTTKVTCFTLQDLKVLGATEIETSTLWTDGVHQFTGVLLSDLLQHLDAEGNTIQATAINDYSITIPASDAVDGGPIVAYLMNGETMSRRDKGPLWVVYPFDSDAKFRTETIYSRSIWQLNKIQIQE</sequence>
<organism evidence="3 4">
    <name type="scientific">Cognatishimia coralii</name>
    <dbReference type="NCBI Taxonomy" id="3083254"/>
    <lineage>
        <taxon>Bacteria</taxon>
        <taxon>Pseudomonadati</taxon>
        <taxon>Pseudomonadota</taxon>
        <taxon>Alphaproteobacteria</taxon>
        <taxon>Rhodobacterales</taxon>
        <taxon>Paracoccaceae</taxon>
        <taxon>Cognatishimia</taxon>
    </lineage>
</organism>
<dbReference type="Gene3D" id="3.90.420.10">
    <property type="entry name" value="Oxidoreductase, molybdopterin-binding domain"/>
    <property type="match status" value="1"/>
</dbReference>
<dbReference type="SUPFAM" id="SSF56524">
    <property type="entry name" value="Oxidoreductase molybdopterin-binding domain"/>
    <property type="match status" value="1"/>
</dbReference>
<accession>A0ABU8QFR3</accession>
<comment type="caution">
    <text evidence="3">The sequence shown here is derived from an EMBL/GenBank/DDBJ whole genome shotgun (WGS) entry which is preliminary data.</text>
</comment>
<reference evidence="3 4" key="1">
    <citation type="submission" date="2024-03" db="EMBL/GenBank/DDBJ databases">
        <title>Cognatishimia coralii sp. nov., a marine bacterium isolated from coral surrounding seawater.</title>
        <authorList>
            <person name="Liu X."/>
            <person name="Liu S."/>
            <person name="Sun H."/>
            <person name="Zhang Y."/>
        </authorList>
    </citation>
    <scope>NUCLEOTIDE SEQUENCE [LARGE SCALE GENOMIC DNA]</scope>
    <source>
        <strain evidence="3 4">D5M38</strain>
    </source>
</reference>
<feature type="domain" description="Oxidoreductase molybdopterin-binding" evidence="2">
    <location>
        <begin position="63"/>
        <end position="135"/>
    </location>
</feature>
<keyword evidence="4" id="KW-1185">Reference proteome</keyword>
<protein>
    <submittedName>
        <fullName evidence="3">Molybdopterin-dependent oxidoreductase</fullName>
    </submittedName>
</protein>
<dbReference type="EMBL" id="JBBGAZ010000003">
    <property type="protein sequence ID" value="MEJ5218191.1"/>
    <property type="molecule type" value="Genomic_DNA"/>
</dbReference>
<dbReference type="Proteomes" id="UP001368270">
    <property type="component" value="Unassembled WGS sequence"/>
</dbReference>
<evidence type="ECO:0000259" key="2">
    <source>
        <dbReference type="Pfam" id="PF00174"/>
    </source>
</evidence>
<feature type="chain" id="PRO_5046002341" evidence="1">
    <location>
        <begin position="25"/>
        <end position="162"/>
    </location>
</feature>
<dbReference type="InterPro" id="IPR036374">
    <property type="entry name" value="OxRdtase_Mopterin-bd_sf"/>
</dbReference>
<proteinExistence type="predicted"/>
<evidence type="ECO:0000313" key="4">
    <source>
        <dbReference type="Proteomes" id="UP001368270"/>
    </source>
</evidence>
<name>A0ABU8QFR3_9RHOB</name>
<evidence type="ECO:0000313" key="3">
    <source>
        <dbReference type="EMBL" id="MEJ5218191.1"/>
    </source>
</evidence>
<gene>
    <name evidence="3" type="ORF">WG622_08065</name>
</gene>
<dbReference type="Pfam" id="PF00174">
    <property type="entry name" value="Oxidored_molyb"/>
    <property type="match status" value="1"/>
</dbReference>
<dbReference type="InterPro" id="IPR000572">
    <property type="entry name" value="OxRdtase_Mopterin-bd_dom"/>
</dbReference>
<evidence type="ECO:0000256" key="1">
    <source>
        <dbReference type="SAM" id="SignalP"/>
    </source>
</evidence>
<dbReference type="RefSeq" id="WP_339403125.1">
    <property type="nucleotide sequence ID" value="NZ_JBBGAZ010000003.1"/>
</dbReference>
<keyword evidence="1" id="KW-0732">Signal</keyword>